<dbReference type="EMBL" id="MAVT02001515">
    <property type="protein sequence ID" value="POS70719.1"/>
    <property type="molecule type" value="Genomic_DNA"/>
</dbReference>
<keyword evidence="3" id="KW-1185">Reference proteome</keyword>
<dbReference type="Proteomes" id="UP000094444">
    <property type="component" value="Unassembled WGS sequence"/>
</dbReference>
<dbReference type="OrthoDB" id="441812at2759"/>
<evidence type="ECO:0000313" key="2">
    <source>
        <dbReference type="EMBL" id="POS70719.1"/>
    </source>
</evidence>
<proteinExistence type="predicted"/>
<dbReference type="CDD" id="cd10527">
    <property type="entry name" value="SET_LSMT"/>
    <property type="match status" value="1"/>
</dbReference>
<organism evidence="2 3">
    <name type="scientific">Diaporthe helianthi</name>
    <dbReference type="NCBI Taxonomy" id="158607"/>
    <lineage>
        <taxon>Eukaryota</taxon>
        <taxon>Fungi</taxon>
        <taxon>Dikarya</taxon>
        <taxon>Ascomycota</taxon>
        <taxon>Pezizomycotina</taxon>
        <taxon>Sordariomycetes</taxon>
        <taxon>Sordariomycetidae</taxon>
        <taxon>Diaporthales</taxon>
        <taxon>Diaporthaceae</taxon>
        <taxon>Diaporthe</taxon>
    </lineage>
</organism>
<dbReference type="GO" id="GO:0016279">
    <property type="term" value="F:protein-lysine N-methyltransferase activity"/>
    <property type="evidence" value="ECO:0007669"/>
    <property type="project" value="TreeGrafter"/>
</dbReference>
<dbReference type="PROSITE" id="PS50280">
    <property type="entry name" value="SET"/>
    <property type="match status" value="1"/>
</dbReference>
<dbReference type="PANTHER" id="PTHR13271:SF76">
    <property type="entry name" value="SET DOMAIN-CONTAINING PROTEIN 8"/>
    <property type="match status" value="1"/>
</dbReference>
<comment type="caution">
    <text evidence="2">The sequence shown here is derived from an EMBL/GenBank/DDBJ whole genome shotgun (WGS) entry which is preliminary data.</text>
</comment>
<dbReference type="InterPro" id="IPR001214">
    <property type="entry name" value="SET_dom"/>
</dbReference>
<name>A0A2P5HKE4_DIAHE</name>
<dbReference type="STRING" id="158607.A0A2P5HKE4"/>
<dbReference type="InterPro" id="IPR050600">
    <property type="entry name" value="SETD3_SETD6_MTase"/>
</dbReference>
<accession>A0A2P5HKE4</accession>
<dbReference type="SUPFAM" id="SSF82199">
    <property type="entry name" value="SET domain"/>
    <property type="match status" value="1"/>
</dbReference>
<dbReference type="AlphaFoldDB" id="A0A2P5HKE4"/>
<reference evidence="2" key="1">
    <citation type="submission" date="2017-09" db="EMBL/GenBank/DDBJ databases">
        <title>Polyketide synthases of a Diaporthe helianthi virulent isolate.</title>
        <authorList>
            <person name="Baroncelli R."/>
        </authorList>
    </citation>
    <scope>NUCLEOTIDE SEQUENCE [LARGE SCALE GENOMIC DNA]</scope>
    <source>
        <strain evidence="2">7/96</strain>
    </source>
</reference>
<dbReference type="InParanoid" id="A0A2P5HKE4"/>
<evidence type="ECO:0000259" key="1">
    <source>
        <dbReference type="PROSITE" id="PS50280"/>
    </source>
</evidence>
<dbReference type="GO" id="GO:0005634">
    <property type="term" value="C:nucleus"/>
    <property type="evidence" value="ECO:0007669"/>
    <property type="project" value="TreeGrafter"/>
</dbReference>
<dbReference type="PANTHER" id="PTHR13271">
    <property type="entry name" value="UNCHARACTERIZED PUTATIVE METHYLTRANSFERASE"/>
    <property type="match status" value="1"/>
</dbReference>
<feature type="domain" description="SET" evidence="1">
    <location>
        <begin position="23"/>
        <end position="255"/>
    </location>
</feature>
<sequence length="477" mass="52988">MPRQRLPLKSIHVWTRFNNGILSNVEVESVPHKGSGLIAKKHSAAIVASPLISIPHSLVLNAEAVEAYAKEDSSFRLLVDACGHKTPRHDVLLFLLVHLVLSSDNREHAGLANPWTEYVKFLDDAVPVPTLWQESDRSLLRGTSLEAALNAKMLALNHEFEELREKSSGIECWNAAFWVNYAVSFADWLLVDAWYRSRVLELPRSGPSLVPCIDMVNHSTDANAYYEENINDDVVILLRPGGKVKEGDEVNISYGSEKPAAEMLFSYGFIDSTSSMKSLRLPLRPLLDDPLGKAKVHAFQDAPVVDIKEVDGKLSCTSPFAFLMILNEEDGLDFRLLQDNDGGRELRTFWRDEDVTEKTSSFDQLVSDHELCGVFKLRVNMVISQRLEEQLERLSSIALDIDDAACATGQSRSANAANARTLRLIEKGVLDKAVAVLEEQRTELLALEDVAAYLGAMTISEGGLHEVAEDDSNDEFS</sequence>
<protein>
    <submittedName>
        <fullName evidence="2">SET domain-containing protein</fullName>
    </submittedName>
</protein>
<dbReference type="InterPro" id="IPR046341">
    <property type="entry name" value="SET_dom_sf"/>
</dbReference>
<gene>
    <name evidence="2" type="ORF">DHEL01_v210885</name>
</gene>
<evidence type="ECO:0000313" key="3">
    <source>
        <dbReference type="Proteomes" id="UP000094444"/>
    </source>
</evidence>
<dbReference type="Gene3D" id="3.90.1410.10">
    <property type="entry name" value="set domain protein methyltransferase, domain 1"/>
    <property type="match status" value="1"/>
</dbReference>